<comment type="caution">
    <text evidence="1">The sequence shown here is derived from an EMBL/GenBank/DDBJ whole genome shotgun (WGS) entry which is preliminary data.</text>
</comment>
<dbReference type="AlphaFoldDB" id="A0A812JRR9"/>
<protein>
    <submittedName>
        <fullName evidence="1">RYR1 protein</fullName>
    </submittedName>
</protein>
<organism evidence="1 2">
    <name type="scientific">Symbiodinium necroappetens</name>
    <dbReference type="NCBI Taxonomy" id="1628268"/>
    <lineage>
        <taxon>Eukaryota</taxon>
        <taxon>Sar</taxon>
        <taxon>Alveolata</taxon>
        <taxon>Dinophyceae</taxon>
        <taxon>Suessiales</taxon>
        <taxon>Symbiodiniaceae</taxon>
        <taxon>Symbiodinium</taxon>
    </lineage>
</organism>
<dbReference type="EMBL" id="CAJNJA010006777">
    <property type="protein sequence ID" value="CAE7215357.1"/>
    <property type="molecule type" value="Genomic_DNA"/>
</dbReference>
<evidence type="ECO:0000313" key="2">
    <source>
        <dbReference type="Proteomes" id="UP000601435"/>
    </source>
</evidence>
<evidence type="ECO:0000313" key="1">
    <source>
        <dbReference type="EMBL" id="CAE7215357.1"/>
    </source>
</evidence>
<accession>A0A812JRR9</accession>
<reference evidence="1" key="1">
    <citation type="submission" date="2021-02" db="EMBL/GenBank/DDBJ databases">
        <authorList>
            <person name="Dougan E. K."/>
            <person name="Rhodes N."/>
            <person name="Thang M."/>
            <person name="Chan C."/>
        </authorList>
    </citation>
    <scope>NUCLEOTIDE SEQUENCE</scope>
</reference>
<sequence>MARLDVLPLDVEVNSVLEFVNEYSFVKLTLDPHDTVKVSNERLQVTSHDFASVTFPELPFGAARELTFTMYFTVDDFGSEESDQKRFGFIFNSLRVYFSPEQDNAGIDMFRKVFLDWGDDEKPQCHQMNFSFLEGERIRCVLNLSQASRYICIYIYTHIHKQRRVMHQL</sequence>
<dbReference type="OrthoDB" id="10281718at2759"/>
<proteinExistence type="predicted"/>
<dbReference type="Proteomes" id="UP000601435">
    <property type="component" value="Unassembled WGS sequence"/>
</dbReference>
<name>A0A812JRR9_9DINO</name>
<keyword evidence="2" id="KW-1185">Reference proteome</keyword>
<gene>
    <name evidence="1" type="primary">RYR1</name>
    <name evidence="1" type="ORF">SNEC2469_LOCUS2438</name>
</gene>